<evidence type="ECO:0000313" key="6">
    <source>
        <dbReference type="EMBL" id="CAI9296217.1"/>
    </source>
</evidence>
<sequence>MKKQALFMVFFFLLSSISDARFVVSKSTKVRNHKRQKLKLFVFGDSYADTGNWPKSYGGAWGKPYGITFPGTPSGRFSDGRVLTDYIAAILGTKSPITYRGWKSGEKKSMKYGMNFAYGGTAGNDYATYCTSNHTLKELPGLTQSIINQLVLNAKRIHELGVEKIVITTLQPLGCLPQFTSSESYQNCSNNANSIAKFHNQLLMESVKKLNNESDNHNTSPFVILDVYQAFLSALNLSAGGSKLLRPCCQGVTKEYFCGNVEKGTGVMKYNVCGNVSDSFFWDMIHPSQQGWHTVSSNLRSSLLQLL</sequence>
<protein>
    <submittedName>
        <fullName evidence="6">Uncharacterized protein</fullName>
    </submittedName>
</protein>
<accession>A0AA36EHV0</accession>
<evidence type="ECO:0000256" key="4">
    <source>
        <dbReference type="ARBA" id="ARBA00023098"/>
    </source>
</evidence>
<evidence type="ECO:0000256" key="1">
    <source>
        <dbReference type="ARBA" id="ARBA00008668"/>
    </source>
</evidence>
<dbReference type="InterPro" id="IPR036514">
    <property type="entry name" value="SGNH_hydro_sf"/>
</dbReference>
<proteinExistence type="inferred from homology"/>
<dbReference type="SUPFAM" id="SSF52266">
    <property type="entry name" value="SGNH hydrolase"/>
    <property type="match status" value="1"/>
</dbReference>
<gene>
    <name evidence="6" type="ORF">LSALG_LOCUS35106</name>
</gene>
<dbReference type="GO" id="GO:0016788">
    <property type="term" value="F:hydrolase activity, acting on ester bonds"/>
    <property type="evidence" value="ECO:0007669"/>
    <property type="project" value="InterPro"/>
</dbReference>
<keyword evidence="2" id="KW-0378">Hydrolase</keyword>
<organism evidence="6 7">
    <name type="scientific">Lactuca saligna</name>
    <name type="common">Willowleaf lettuce</name>
    <dbReference type="NCBI Taxonomy" id="75948"/>
    <lineage>
        <taxon>Eukaryota</taxon>
        <taxon>Viridiplantae</taxon>
        <taxon>Streptophyta</taxon>
        <taxon>Embryophyta</taxon>
        <taxon>Tracheophyta</taxon>
        <taxon>Spermatophyta</taxon>
        <taxon>Magnoliopsida</taxon>
        <taxon>eudicotyledons</taxon>
        <taxon>Gunneridae</taxon>
        <taxon>Pentapetalae</taxon>
        <taxon>asterids</taxon>
        <taxon>campanulids</taxon>
        <taxon>Asterales</taxon>
        <taxon>Asteraceae</taxon>
        <taxon>Cichorioideae</taxon>
        <taxon>Cichorieae</taxon>
        <taxon>Lactucinae</taxon>
        <taxon>Lactuca</taxon>
    </lineage>
</organism>
<dbReference type="Gene3D" id="3.40.50.1110">
    <property type="entry name" value="SGNH hydrolase"/>
    <property type="match status" value="2"/>
</dbReference>
<dbReference type="Pfam" id="PF00657">
    <property type="entry name" value="Lipase_GDSL"/>
    <property type="match status" value="2"/>
</dbReference>
<evidence type="ECO:0000313" key="7">
    <source>
        <dbReference type="Proteomes" id="UP001177003"/>
    </source>
</evidence>
<name>A0AA36EHV0_LACSI</name>
<reference evidence="6" key="1">
    <citation type="submission" date="2023-04" db="EMBL/GenBank/DDBJ databases">
        <authorList>
            <person name="Vijverberg K."/>
            <person name="Xiong W."/>
            <person name="Schranz E."/>
        </authorList>
    </citation>
    <scope>NUCLEOTIDE SEQUENCE</scope>
</reference>
<keyword evidence="7" id="KW-1185">Reference proteome</keyword>
<keyword evidence="5" id="KW-0732">Signal</keyword>
<dbReference type="PANTHER" id="PTHR46020">
    <property type="entry name" value="OSJNBB0059K02.9 PROTEIN"/>
    <property type="match status" value="1"/>
</dbReference>
<dbReference type="EMBL" id="OX465084">
    <property type="protein sequence ID" value="CAI9296217.1"/>
    <property type="molecule type" value="Genomic_DNA"/>
</dbReference>
<dbReference type="AlphaFoldDB" id="A0AA36EHV0"/>
<keyword evidence="3" id="KW-0442">Lipid degradation</keyword>
<evidence type="ECO:0000256" key="2">
    <source>
        <dbReference type="ARBA" id="ARBA00022801"/>
    </source>
</evidence>
<dbReference type="InterPro" id="IPR001087">
    <property type="entry name" value="GDSL"/>
</dbReference>
<dbReference type="GO" id="GO:0016042">
    <property type="term" value="P:lipid catabolic process"/>
    <property type="evidence" value="ECO:0007669"/>
    <property type="project" value="UniProtKB-KW"/>
</dbReference>
<evidence type="ECO:0000256" key="5">
    <source>
        <dbReference type="SAM" id="SignalP"/>
    </source>
</evidence>
<feature type="signal peptide" evidence="5">
    <location>
        <begin position="1"/>
        <end position="20"/>
    </location>
</feature>
<dbReference type="Proteomes" id="UP001177003">
    <property type="component" value="Chromosome 8"/>
</dbReference>
<dbReference type="PANTHER" id="PTHR46020:SF4">
    <property type="entry name" value="OS04G0650200 PROTEIN"/>
    <property type="match status" value="1"/>
</dbReference>
<feature type="chain" id="PRO_5041434300" evidence="5">
    <location>
        <begin position="21"/>
        <end position="307"/>
    </location>
</feature>
<evidence type="ECO:0000256" key="3">
    <source>
        <dbReference type="ARBA" id="ARBA00022963"/>
    </source>
</evidence>
<comment type="similarity">
    <text evidence="1">Belongs to the 'GDSL' lipolytic enzyme family.</text>
</comment>
<keyword evidence="4" id="KW-0443">Lipid metabolism</keyword>